<dbReference type="AlphaFoldDB" id="W7XI74"/>
<accession>W7XI74</accession>
<protein>
    <submittedName>
        <fullName evidence="1">Uncharacterized protein</fullName>
    </submittedName>
</protein>
<dbReference type="EMBL" id="GG662604">
    <property type="protein sequence ID" value="EWS73064.1"/>
    <property type="molecule type" value="Genomic_DNA"/>
</dbReference>
<sequence length="165" mass="20248">MINFQIQSQSQNKKYIDQNNQNISQTIKKQQNLLKSKKRQSKKQTLLKNLLKSLTLWYQRQGRKEIYILKIIYFRRSRRGFKKLKRGKTRQKTQKLLYKFLIAQIQLVIILLKLKIIKYEKTNKTNSVQWKNKYQNKKKDINQIAKQKVKHYLFKFLKQFLIQNQ</sequence>
<organism evidence="1 2">
    <name type="scientific">Tetrahymena thermophila (strain SB210)</name>
    <dbReference type="NCBI Taxonomy" id="312017"/>
    <lineage>
        <taxon>Eukaryota</taxon>
        <taxon>Sar</taxon>
        <taxon>Alveolata</taxon>
        <taxon>Ciliophora</taxon>
        <taxon>Intramacronucleata</taxon>
        <taxon>Oligohymenophorea</taxon>
        <taxon>Hymenostomatida</taxon>
        <taxon>Tetrahymenina</taxon>
        <taxon>Tetrahymenidae</taxon>
        <taxon>Tetrahymena</taxon>
    </lineage>
</organism>
<reference evidence="2" key="1">
    <citation type="journal article" date="2006" name="PLoS Biol.">
        <title>Macronuclear genome sequence of the ciliate Tetrahymena thermophila, a model eukaryote.</title>
        <authorList>
            <person name="Eisen J.A."/>
            <person name="Coyne R.S."/>
            <person name="Wu M."/>
            <person name="Wu D."/>
            <person name="Thiagarajan M."/>
            <person name="Wortman J.R."/>
            <person name="Badger J.H."/>
            <person name="Ren Q."/>
            <person name="Amedeo P."/>
            <person name="Jones K.M."/>
            <person name="Tallon L.J."/>
            <person name="Delcher A.L."/>
            <person name="Salzberg S.L."/>
            <person name="Silva J.C."/>
            <person name="Haas B.J."/>
            <person name="Majoros W.H."/>
            <person name="Farzad M."/>
            <person name="Carlton J.M."/>
            <person name="Smith R.K. Jr."/>
            <person name="Garg J."/>
            <person name="Pearlman R.E."/>
            <person name="Karrer K.M."/>
            <person name="Sun L."/>
            <person name="Manning G."/>
            <person name="Elde N.C."/>
            <person name="Turkewitz A.P."/>
            <person name="Asai D.J."/>
            <person name="Wilkes D.E."/>
            <person name="Wang Y."/>
            <person name="Cai H."/>
            <person name="Collins K."/>
            <person name="Stewart B.A."/>
            <person name="Lee S.R."/>
            <person name="Wilamowska K."/>
            <person name="Weinberg Z."/>
            <person name="Ruzzo W.L."/>
            <person name="Wloga D."/>
            <person name="Gaertig J."/>
            <person name="Frankel J."/>
            <person name="Tsao C.-C."/>
            <person name="Gorovsky M.A."/>
            <person name="Keeling P.J."/>
            <person name="Waller R.F."/>
            <person name="Patron N.J."/>
            <person name="Cherry J.M."/>
            <person name="Stover N.A."/>
            <person name="Krieger C.J."/>
            <person name="del Toro C."/>
            <person name="Ryder H.F."/>
            <person name="Williamson S.C."/>
            <person name="Barbeau R.A."/>
            <person name="Hamilton E.P."/>
            <person name="Orias E."/>
        </authorList>
    </citation>
    <scope>NUCLEOTIDE SEQUENCE [LARGE SCALE GENOMIC DNA]</scope>
    <source>
        <strain evidence="2">SB210</strain>
    </source>
</reference>
<dbReference type="Proteomes" id="UP000009168">
    <property type="component" value="Unassembled WGS sequence"/>
</dbReference>
<name>W7XI74_TETTS</name>
<dbReference type="InParanoid" id="W7XI74"/>
<dbReference type="GeneID" id="24442318"/>
<dbReference type="RefSeq" id="XP_012654402.1">
    <property type="nucleotide sequence ID" value="XM_012798948.1"/>
</dbReference>
<dbReference type="KEGG" id="tet:TTHERM_001414123"/>
<keyword evidence="2" id="KW-1185">Reference proteome</keyword>
<evidence type="ECO:0000313" key="1">
    <source>
        <dbReference type="EMBL" id="EWS73064.1"/>
    </source>
</evidence>
<gene>
    <name evidence="1" type="ORF">TTHERM_001414123</name>
</gene>
<evidence type="ECO:0000313" key="2">
    <source>
        <dbReference type="Proteomes" id="UP000009168"/>
    </source>
</evidence>
<proteinExistence type="predicted"/>